<dbReference type="AlphaFoldDB" id="A0A1F7RJF6"/>
<evidence type="ECO:0000256" key="1">
    <source>
        <dbReference type="SAM" id="Phobius"/>
    </source>
</evidence>
<comment type="caution">
    <text evidence="3">The sequence shown here is derived from an EMBL/GenBank/DDBJ whole genome shotgun (WGS) entry which is preliminary data.</text>
</comment>
<dbReference type="Proteomes" id="UP000179266">
    <property type="component" value="Unassembled WGS sequence"/>
</dbReference>
<gene>
    <name evidence="3" type="ORF">A2161_12195</name>
</gene>
<reference evidence="3 4" key="1">
    <citation type="journal article" date="2016" name="Nat. Commun.">
        <title>Thousands of microbial genomes shed light on interconnected biogeochemical processes in an aquifer system.</title>
        <authorList>
            <person name="Anantharaman K."/>
            <person name="Brown C.T."/>
            <person name="Hug L.A."/>
            <person name="Sharon I."/>
            <person name="Castelle C.J."/>
            <person name="Probst A.J."/>
            <person name="Thomas B.C."/>
            <person name="Singh A."/>
            <person name="Wilkins M.J."/>
            <person name="Karaoz U."/>
            <person name="Brodie E.L."/>
            <person name="Williams K.H."/>
            <person name="Hubbard S.S."/>
            <person name="Banfield J.F."/>
        </authorList>
    </citation>
    <scope>NUCLEOTIDE SEQUENCE [LARGE SCALE GENOMIC DNA]</scope>
</reference>
<dbReference type="InterPro" id="IPR007172">
    <property type="entry name" value="DUF374"/>
</dbReference>
<dbReference type="Pfam" id="PF04028">
    <property type="entry name" value="DUF374"/>
    <property type="match status" value="1"/>
</dbReference>
<protein>
    <recommendedName>
        <fullName evidence="2">DUF374 domain-containing protein</fullName>
    </recommendedName>
</protein>
<keyword evidence="1" id="KW-0472">Membrane</keyword>
<evidence type="ECO:0000313" key="4">
    <source>
        <dbReference type="Proteomes" id="UP000179266"/>
    </source>
</evidence>
<sequence>MDKFSFKQKILLNIAPFFGKIFLYFLAKSCRITKLNWEIEKNIAQEFGSYILAFWHGRQLMLVYTHRNRGINVLVSQSFDGELITRILKKFGSLTVRGSSSRGGKHALDTIISLLQSNKIVAFTPDGPRGPVGSVAPGIIIAASKSCKPILPLTVAAKCKTLLKSWDSFMIPHPFSEVVIITGNPIHVPAHLSPDSIEEYMNILKTEINSITTKADNY</sequence>
<feature type="domain" description="DUF374" evidence="2">
    <location>
        <begin position="64"/>
        <end position="131"/>
    </location>
</feature>
<evidence type="ECO:0000313" key="3">
    <source>
        <dbReference type="EMBL" id="OGL41561.1"/>
    </source>
</evidence>
<dbReference type="CDD" id="cd07983">
    <property type="entry name" value="LPLAT_DUF374-like"/>
    <property type="match status" value="1"/>
</dbReference>
<name>A0A1F7RJF6_9BACT</name>
<keyword evidence="1" id="KW-0812">Transmembrane</keyword>
<dbReference type="EMBL" id="MGDD01000345">
    <property type="protein sequence ID" value="OGL41561.1"/>
    <property type="molecule type" value="Genomic_DNA"/>
</dbReference>
<proteinExistence type="predicted"/>
<accession>A0A1F7RJF6</accession>
<evidence type="ECO:0000259" key="2">
    <source>
        <dbReference type="Pfam" id="PF04028"/>
    </source>
</evidence>
<keyword evidence="1" id="KW-1133">Transmembrane helix</keyword>
<feature type="non-terminal residue" evidence="3">
    <location>
        <position position="218"/>
    </location>
</feature>
<organism evidence="3 4">
    <name type="scientific">Candidatus Schekmanbacteria bacterium RBG_13_48_7</name>
    <dbReference type="NCBI Taxonomy" id="1817878"/>
    <lineage>
        <taxon>Bacteria</taxon>
        <taxon>Candidatus Schekmaniibacteriota</taxon>
    </lineage>
</organism>
<feature type="transmembrane region" description="Helical" evidence="1">
    <location>
        <begin position="10"/>
        <end position="27"/>
    </location>
</feature>